<name>A0A0R1VTD7_9LACO</name>
<evidence type="ECO:0000313" key="1">
    <source>
        <dbReference type="EMBL" id="KRM06195.1"/>
    </source>
</evidence>
<evidence type="ECO:0000313" key="2">
    <source>
        <dbReference type="Proteomes" id="UP000051451"/>
    </source>
</evidence>
<dbReference type="AlphaFoldDB" id="A0A0R1VTD7"/>
<keyword evidence="2" id="KW-1185">Reference proteome</keyword>
<proteinExistence type="predicted"/>
<dbReference type="Proteomes" id="UP000051451">
    <property type="component" value="Unassembled WGS sequence"/>
</dbReference>
<reference evidence="1 2" key="1">
    <citation type="journal article" date="2015" name="Genome Announc.">
        <title>Expanding the biotechnology potential of lactobacilli through comparative genomics of 213 strains and associated genera.</title>
        <authorList>
            <person name="Sun Z."/>
            <person name="Harris H.M."/>
            <person name="McCann A."/>
            <person name="Guo C."/>
            <person name="Argimon S."/>
            <person name="Zhang W."/>
            <person name="Yang X."/>
            <person name="Jeffery I.B."/>
            <person name="Cooney J.C."/>
            <person name="Kagawa T.F."/>
            <person name="Liu W."/>
            <person name="Song Y."/>
            <person name="Salvetti E."/>
            <person name="Wrobel A."/>
            <person name="Rasinkangas P."/>
            <person name="Parkhill J."/>
            <person name="Rea M.C."/>
            <person name="O'Sullivan O."/>
            <person name="Ritari J."/>
            <person name="Douillard F.P."/>
            <person name="Paul Ross R."/>
            <person name="Yang R."/>
            <person name="Briner A.E."/>
            <person name="Felis G.E."/>
            <person name="de Vos W.M."/>
            <person name="Barrangou R."/>
            <person name="Klaenhammer T.R."/>
            <person name="Caufield P.W."/>
            <person name="Cui Y."/>
            <person name="Zhang H."/>
            <person name="O'Toole P.W."/>
        </authorList>
    </citation>
    <scope>NUCLEOTIDE SEQUENCE [LARGE SCALE GENOMIC DNA]</scope>
    <source>
        <strain evidence="1 2">DSM 18630</strain>
    </source>
</reference>
<gene>
    <name evidence="1" type="ORF">FC89_GL001065</name>
</gene>
<comment type="caution">
    <text evidence="1">The sequence shown here is derived from an EMBL/GenBank/DDBJ whole genome shotgun (WGS) entry which is preliminary data.</text>
</comment>
<dbReference type="PATRIC" id="fig|1423750.3.peg.1090"/>
<sequence length="187" mass="21400">MYYPDLKMSPNICRQITYSLSARQGIISVRTEPRISTVVVYYDQAALSFDQVIRILSVFELYDDGQLLSRDFWQQSASLRRAVQRSAVSGVLLTMSYATHFLQHPNALLDVFTTIFTGYTVLSHGDRKQGRIRHPDIITAFITSFALGPTKMTEVALTSWIVNALELIQDYHQLNERQQKMLTQTAF</sequence>
<dbReference type="EMBL" id="AZGB01000016">
    <property type="protein sequence ID" value="KRM06195.1"/>
    <property type="molecule type" value="Genomic_DNA"/>
</dbReference>
<protein>
    <submittedName>
        <fullName evidence="1">Uncharacterized protein</fullName>
    </submittedName>
</protein>
<organism evidence="1 2">
    <name type="scientific">Liquorilactobacillus ghanensis DSM 18630</name>
    <dbReference type="NCBI Taxonomy" id="1423750"/>
    <lineage>
        <taxon>Bacteria</taxon>
        <taxon>Bacillati</taxon>
        <taxon>Bacillota</taxon>
        <taxon>Bacilli</taxon>
        <taxon>Lactobacillales</taxon>
        <taxon>Lactobacillaceae</taxon>
        <taxon>Liquorilactobacillus</taxon>
    </lineage>
</organism>
<dbReference type="STRING" id="1423750.FC89_GL001065"/>
<accession>A0A0R1VTD7</accession>